<evidence type="ECO:0000256" key="2">
    <source>
        <dbReference type="ARBA" id="ARBA00022803"/>
    </source>
</evidence>
<gene>
    <name evidence="5" type="ORF">POCTA_138.1.T0080481</name>
</gene>
<reference evidence="5" key="1">
    <citation type="submission" date="2021-01" db="EMBL/GenBank/DDBJ databases">
        <authorList>
            <consortium name="Genoscope - CEA"/>
            <person name="William W."/>
        </authorList>
    </citation>
    <scope>NUCLEOTIDE SEQUENCE</scope>
</reference>
<keyword evidence="2 3" id="KW-0802">TPR repeat</keyword>
<name>A0A8S1SDX0_PAROT</name>
<keyword evidence="6" id="KW-1185">Reference proteome</keyword>
<dbReference type="Pfam" id="PF13432">
    <property type="entry name" value="TPR_16"/>
    <property type="match status" value="1"/>
</dbReference>
<dbReference type="Pfam" id="PF13181">
    <property type="entry name" value="TPR_8"/>
    <property type="match status" value="1"/>
</dbReference>
<protein>
    <recommendedName>
        <fullName evidence="7">Tetratricopeptide repeat protein</fullName>
    </recommendedName>
</protein>
<dbReference type="Proteomes" id="UP000683925">
    <property type="component" value="Unassembled WGS sequence"/>
</dbReference>
<proteinExistence type="predicted"/>
<dbReference type="PANTHER" id="PTHR44858:SF1">
    <property type="entry name" value="UDP-N-ACETYLGLUCOSAMINE--PEPTIDE N-ACETYLGLUCOSAMINYLTRANSFERASE SPINDLY-RELATED"/>
    <property type="match status" value="1"/>
</dbReference>
<dbReference type="InterPro" id="IPR050498">
    <property type="entry name" value="Ycf3"/>
</dbReference>
<feature type="repeat" description="TPR" evidence="3">
    <location>
        <begin position="287"/>
        <end position="320"/>
    </location>
</feature>
<organism evidence="5 6">
    <name type="scientific">Paramecium octaurelia</name>
    <dbReference type="NCBI Taxonomy" id="43137"/>
    <lineage>
        <taxon>Eukaryota</taxon>
        <taxon>Sar</taxon>
        <taxon>Alveolata</taxon>
        <taxon>Ciliophora</taxon>
        <taxon>Intramacronucleata</taxon>
        <taxon>Oligohymenophorea</taxon>
        <taxon>Peniculida</taxon>
        <taxon>Parameciidae</taxon>
        <taxon>Paramecium</taxon>
    </lineage>
</organism>
<feature type="compositionally biased region" description="Polar residues" evidence="4">
    <location>
        <begin position="47"/>
        <end position="65"/>
    </location>
</feature>
<sequence length="1115" mass="130381">MQYRPNKPPQSVKNQMGSFFPKQPFSPTKSHGEHFVSENPTPHYKKSSQPYPSRQTSFNISSGESLEQHHKKRQNSNFSQEKKAQNLLFNILFNNTKPNDSFCKVTKKQTRQKPINNSIQKWYLPNQQKLSLTGQKKQSNINNSMDGQQTMDLSFENNVIKGYQDHSGFQSDTTKPLDDYNPRAIKFLEKGKQLLREKQIEEAIEQLKKCIETDFRILEGHYFLGIGYLGKQLYQKAIAEFQYVVQQDATHRKNIYLLLAISHKKINELDSAITILNKVIQLFSRYYDAYIYRGKLFTKLNQIDKAESDFNMAIQLSPQKGLGYLGKADCLRIQNQYKEAISYYQKAINCEQAVGNAALLKKAITLYESQQFDECAKDLSKLIETDPINSEAYYFKGLCKLKTKNPTEALLCFEQAIKHNNSKKAVTKSLYEIAKMKIEQRDFYAAFHTLNRSALLDTEKSYLEKFRLFTEAVIHLMKRKFLESLNNFQEIQNHHQLNDFLKPLFYAYRAYGHFCLSKHQKALEDYKYLLEIQPAESSIHYNKFLCEGVLKIQAGQFNAGMEFFQRAQKIFQKKMEPTFYQGVTLINQAFKKKSDQYKDIIKGLELLDKAQSLNDQNANLYYVRSIVKCFLGQVNEALVDIESAIQKSEDNVAKYFYFRGMVYGILKEYQHSLNDFSICLTLDENYADAYLNRAKCHFLSGDSNSAFQDLQQCIHILQDDPRMHMWAGNFLFANAAIEDAIKAYSNNKDFKNNPKLLQLRSECYLILSDLSLCQEDVTRLFKLTKNQAAEFDKDILSALRLVFKDDQQIYFNEESESEQMEFKTNLSKAVNNLTQLTRGKGRLFQQFHVYIFRGAFYFHLEKYEEALKDFQMAKSQKELQINEKRLKQRGSQTDLFNDEEQFELTEDEEDADLLEILEIKFNELICLVILKQFKKAKEICKQLIENINEAKQEGLQILLMHIEQILMKDQHPIDYQRVICLYDEPKENIICFQVPIVFIDGLKIRLSFSLPKLSPPSLSIIFDKQLIKNIGPLSVENKPEAPWIRREQQDDMIIFTDNVQLIDDIRLETEIEDDHQQQTQAQVQAVEITQIKNNLMLDKDIEEKLQRFFQNKQQK</sequence>
<feature type="region of interest" description="Disordered" evidence="4">
    <location>
        <begin position="1"/>
        <end position="79"/>
    </location>
</feature>
<dbReference type="AlphaFoldDB" id="A0A8S1SDX0"/>
<feature type="repeat" description="TPR" evidence="3">
    <location>
        <begin position="847"/>
        <end position="880"/>
    </location>
</feature>
<evidence type="ECO:0000256" key="1">
    <source>
        <dbReference type="ARBA" id="ARBA00022737"/>
    </source>
</evidence>
<dbReference type="PROSITE" id="PS50005">
    <property type="entry name" value="TPR"/>
    <property type="match status" value="2"/>
</dbReference>
<dbReference type="EMBL" id="CAJJDP010000007">
    <property type="protein sequence ID" value="CAD8137627.1"/>
    <property type="molecule type" value="Genomic_DNA"/>
</dbReference>
<evidence type="ECO:0000256" key="4">
    <source>
        <dbReference type="SAM" id="MobiDB-lite"/>
    </source>
</evidence>
<comment type="caution">
    <text evidence="5">The sequence shown here is derived from an EMBL/GenBank/DDBJ whole genome shotgun (WGS) entry which is preliminary data.</text>
</comment>
<dbReference type="SMART" id="SM00028">
    <property type="entry name" value="TPR"/>
    <property type="match status" value="13"/>
</dbReference>
<evidence type="ECO:0000313" key="6">
    <source>
        <dbReference type="Proteomes" id="UP000683925"/>
    </source>
</evidence>
<evidence type="ECO:0000256" key="3">
    <source>
        <dbReference type="PROSITE-ProRule" id="PRU00339"/>
    </source>
</evidence>
<accession>A0A8S1SDX0</accession>
<evidence type="ECO:0000313" key="5">
    <source>
        <dbReference type="EMBL" id="CAD8137627.1"/>
    </source>
</evidence>
<dbReference type="OrthoDB" id="292471at2759"/>
<dbReference type="PANTHER" id="PTHR44858">
    <property type="entry name" value="TETRATRICOPEPTIDE REPEAT PROTEIN 6"/>
    <property type="match status" value="1"/>
</dbReference>
<dbReference type="InterPro" id="IPR019734">
    <property type="entry name" value="TPR_rpt"/>
</dbReference>
<dbReference type="OMA" id="ATHRKNI"/>
<evidence type="ECO:0008006" key="7">
    <source>
        <dbReference type="Google" id="ProtNLM"/>
    </source>
</evidence>
<keyword evidence="1" id="KW-0677">Repeat</keyword>